<keyword evidence="5 8" id="KW-0040">ANK repeat</keyword>
<sequence length="1257" mass="138298">MQMRQDQQDPCRLPRPSRSSADSCGPPPTVMTQSCPTPPQNRRKFFLSPKSIRSPFALRSNNSRVSSDTALSADEGGCIKPVMNPPSKKSSQNDLYMRLGLLLGDNARRHRPGSAGAGSTGCNRNTRDSCASISSLASLGEPHTHTLASNNTSPVSTLTGSSEADVHHRTQPSSESVGSLMSMSSQSNASSSPISRRHSVTTVRFAQYRQNAQSTNQLTASQQLMLKPLFFEVPLQEPDPVFIGRDWLVRELESTLKSPIPGTLITGLPGTGKTAFILQLVEQSCFGRRRKDSSSQEIITPHGKDRPSLPCTSPVSDRLKQLASQVVAYHFCQADNNTTCCVADFIHSVVAQLCQAPQLVAYREYLLSEAHVQDAVTLRECIADPDSAFTRGLLEPLSTLRRLGKIPTMQCFLLVDALGEAEYHRPDHGDTIASFLARHAHSFPSWLKIIATVRTHLEAVLPAMPFHKLSIDVYSPASDNISKDLLDYISWRVTSSPRIQSNVIPTSAGQHRFAQHLQGLARGSFLFAKLTLDLIERGSLVAKSASFKVLPVNLAQIYLLHFNLRFPTVTSFQTVSAILSVCLAALYPLTLLEIYYSVNALYTDTFLSWDEFSQRFKLLSGLLVKRMDNTYMFFHPSFREWLIRRDEGESNKFLCDLRTGHAGIAFRLSRLQAPLDADKSLELGHHILKAHVYKNMTLVKYSSRDLQAHWISSVCASPSHALCSLRNVYSPNVKVSRLLLLSGADPNHITEFLGAAPALCLFAYEGNSEMISLLLEFQASIDLPNSQGRTPLSLAASKGHMEAVRTLVAAGASLGRTDTAGRCALVHAARGGHLQVVAYLLGCDWVLLGPRGQEVDLAEAAQQALVAAAAQDHTEIVEYLLDMAEVRPDVQDSLTGETGLTMAALHGGHATCLALLNRGAGVSVANSKNLSPLILAVKEGHWVTAEKLLQHHAPLDQTDGSHKTPLMIAAQEGHVGLLELLLDKGADILREDAECLTALSWACMRGRVQAATHLLDRGAIINTADKTGRTPLDLAAFQGNPQLVQLLLDRGAMIEHVDINGLRPLDRAISCRNVPVVQCFLRKGAKLGPTTWSMAAGKPEVMLVLLNKLLEDGNVLFRKSRLKEAAHRYNYALNKFPPVEDLDATFHQLRLNFLLNHSRCKRKMDEPQEAVELATKVLKLKPDSYEAYYARAKAYLDLKMIPEAQSDLQEALSLLPPSNHEVRRVLLRLREEIRGVPHMNTSMDTLHQVHHPPETSL</sequence>
<feature type="repeat" description="TPR" evidence="9">
    <location>
        <begin position="1185"/>
        <end position="1218"/>
    </location>
</feature>
<dbReference type="InterPro" id="IPR058056">
    <property type="entry name" value="WH_TANC1/2"/>
</dbReference>
<proteinExistence type="inferred from homology"/>
<feature type="domain" description="TANC1/2-like winged helix" evidence="13">
    <location>
        <begin position="565"/>
        <end position="715"/>
    </location>
</feature>
<dbReference type="Pfam" id="PF24883">
    <property type="entry name" value="NPHP3_N"/>
    <property type="match status" value="1"/>
</dbReference>
<dbReference type="InterPro" id="IPR027417">
    <property type="entry name" value="P-loop_NTPase"/>
</dbReference>
<feature type="domain" description="TANC1/2-like AAA+ ATPase lid" evidence="12">
    <location>
        <begin position="477"/>
        <end position="563"/>
    </location>
</feature>
<dbReference type="InterPro" id="IPR036770">
    <property type="entry name" value="Ankyrin_rpt-contain_sf"/>
</dbReference>
<dbReference type="PANTHER" id="PTHR24166:SF55">
    <property type="entry name" value="ROLLING PEBBLES, ISOFORM B"/>
    <property type="match status" value="1"/>
</dbReference>
<protein>
    <submittedName>
        <fullName evidence="14">Protein TANC2</fullName>
    </submittedName>
</protein>
<name>A0A8D8RT17_9HEMI</name>
<dbReference type="Gene3D" id="1.25.40.10">
    <property type="entry name" value="Tetratricopeptide repeat domain"/>
    <property type="match status" value="1"/>
</dbReference>
<feature type="repeat" description="ANK" evidence="8">
    <location>
        <begin position="994"/>
        <end position="1026"/>
    </location>
</feature>
<dbReference type="GO" id="GO:0098794">
    <property type="term" value="C:postsynapse"/>
    <property type="evidence" value="ECO:0007669"/>
    <property type="project" value="UniProtKB-SubCell"/>
</dbReference>
<feature type="region of interest" description="Disordered" evidence="10">
    <location>
        <begin position="1"/>
        <end position="44"/>
    </location>
</feature>
<dbReference type="InterPro" id="IPR050889">
    <property type="entry name" value="Dendritic_Spine_Reg/Scaffold"/>
</dbReference>
<evidence type="ECO:0000256" key="10">
    <source>
        <dbReference type="SAM" id="MobiDB-lite"/>
    </source>
</evidence>
<evidence type="ECO:0000256" key="3">
    <source>
        <dbReference type="ARBA" id="ARBA00022803"/>
    </source>
</evidence>
<feature type="repeat" description="ANK" evidence="8">
    <location>
        <begin position="1027"/>
        <end position="1059"/>
    </location>
</feature>
<dbReference type="InterPro" id="IPR002110">
    <property type="entry name" value="Ankyrin_rpt"/>
</dbReference>
<dbReference type="InterPro" id="IPR058018">
    <property type="entry name" value="AAA_lid_TANC1/2"/>
</dbReference>
<evidence type="ECO:0000256" key="1">
    <source>
        <dbReference type="ARBA" id="ARBA00022553"/>
    </source>
</evidence>
<evidence type="ECO:0000256" key="8">
    <source>
        <dbReference type="PROSITE-ProRule" id="PRU00023"/>
    </source>
</evidence>
<dbReference type="SUPFAM" id="SSF48452">
    <property type="entry name" value="TPR-like"/>
    <property type="match status" value="1"/>
</dbReference>
<comment type="similarity">
    <text evidence="7">Belongs to the TANC family.</text>
</comment>
<dbReference type="PROSITE" id="PS50088">
    <property type="entry name" value="ANK_REPEAT"/>
    <property type="match status" value="4"/>
</dbReference>
<organism evidence="14">
    <name type="scientific">Cacopsylla melanoneura</name>
    <dbReference type="NCBI Taxonomy" id="428564"/>
    <lineage>
        <taxon>Eukaryota</taxon>
        <taxon>Metazoa</taxon>
        <taxon>Ecdysozoa</taxon>
        <taxon>Arthropoda</taxon>
        <taxon>Hexapoda</taxon>
        <taxon>Insecta</taxon>
        <taxon>Pterygota</taxon>
        <taxon>Neoptera</taxon>
        <taxon>Paraneoptera</taxon>
        <taxon>Hemiptera</taxon>
        <taxon>Sternorrhyncha</taxon>
        <taxon>Psylloidea</taxon>
        <taxon>Psyllidae</taxon>
        <taxon>Psyllinae</taxon>
        <taxon>Cacopsylla</taxon>
    </lineage>
</organism>
<dbReference type="PANTHER" id="PTHR24166">
    <property type="entry name" value="ROLLING PEBBLES, ISOFORM B"/>
    <property type="match status" value="1"/>
</dbReference>
<evidence type="ECO:0000256" key="2">
    <source>
        <dbReference type="ARBA" id="ARBA00022737"/>
    </source>
</evidence>
<evidence type="ECO:0000259" key="12">
    <source>
        <dbReference type="Pfam" id="PF25520"/>
    </source>
</evidence>
<dbReference type="PROSITE" id="PS51257">
    <property type="entry name" value="PROKAR_LIPOPROTEIN"/>
    <property type="match status" value="1"/>
</dbReference>
<dbReference type="PRINTS" id="PR01415">
    <property type="entry name" value="ANKYRIN"/>
</dbReference>
<dbReference type="Gene3D" id="1.25.40.20">
    <property type="entry name" value="Ankyrin repeat-containing domain"/>
    <property type="match status" value="2"/>
</dbReference>
<dbReference type="InterPro" id="IPR011990">
    <property type="entry name" value="TPR-like_helical_dom_sf"/>
</dbReference>
<dbReference type="EMBL" id="HBUF01177679">
    <property type="protein sequence ID" value="CAG6654404.1"/>
    <property type="molecule type" value="Transcribed_RNA"/>
</dbReference>
<evidence type="ECO:0000259" key="13">
    <source>
        <dbReference type="Pfam" id="PF25521"/>
    </source>
</evidence>
<evidence type="ECO:0000259" key="11">
    <source>
        <dbReference type="Pfam" id="PF24883"/>
    </source>
</evidence>
<feature type="region of interest" description="Disordered" evidence="10">
    <location>
        <begin position="142"/>
        <end position="198"/>
    </location>
</feature>
<dbReference type="Pfam" id="PF25521">
    <property type="entry name" value="WHD_TANC1"/>
    <property type="match status" value="1"/>
</dbReference>
<feature type="domain" description="Nephrocystin 3-like N-terminal" evidence="11">
    <location>
        <begin position="313"/>
        <end position="454"/>
    </location>
</feature>
<keyword evidence="4" id="KW-0770">Synapse</keyword>
<keyword evidence="1" id="KW-0597">Phosphoprotein</keyword>
<dbReference type="Pfam" id="PF25520">
    <property type="entry name" value="AAA_lid_TANC1"/>
    <property type="match status" value="1"/>
</dbReference>
<reference evidence="14" key="1">
    <citation type="submission" date="2021-05" db="EMBL/GenBank/DDBJ databases">
        <authorList>
            <person name="Alioto T."/>
            <person name="Alioto T."/>
            <person name="Gomez Garrido J."/>
        </authorList>
    </citation>
    <scope>NUCLEOTIDE SEQUENCE</scope>
</reference>
<keyword evidence="2" id="KW-0677">Repeat</keyword>
<dbReference type="SMART" id="SM00248">
    <property type="entry name" value="ANK"/>
    <property type="match status" value="10"/>
</dbReference>
<evidence type="ECO:0000256" key="5">
    <source>
        <dbReference type="ARBA" id="ARBA00023043"/>
    </source>
</evidence>
<feature type="compositionally biased region" description="Polar residues" evidence="10">
    <location>
        <begin position="146"/>
        <end position="162"/>
    </location>
</feature>
<evidence type="ECO:0000256" key="7">
    <source>
        <dbReference type="ARBA" id="ARBA00038259"/>
    </source>
</evidence>
<dbReference type="AlphaFoldDB" id="A0A8D8RT17"/>
<dbReference type="SMART" id="SM00028">
    <property type="entry name" value="TPR"/>
    <property type="match status" value="3"/>
</dbReference>
<evidence type="ECO:0000256" key="9">
    <source>
        <dbReference type="PROSITE-ProRule" id="PRU00339"/>
    </source>
</evidence>
<dbReference type="SUPFAM" id="SSF52540">
    <property type="entry name" value="P-loop containing nucleoside triphosphate hydrolases"/>
    <property type="match status" value="1"/>
</dbReference>
<evidence type="ECO:0000256" key="4">
    <source>
        <dbReference type="ARBA" id="ARBA00023018"/>
    </source>
</evidence>
<accession>A0A8D8RT17</accession>
<dbReference type="Pfam" id="PF12796">
    <property type="entry name" value="Ank_2"/>
    <property type="match status" value="3"/>
</dbReference>
<evidence type="ECO:0000313" key="14">
    <source>
        <dbReference type="EMBL" id="CAG6654404.1"/>
    </source>
</evidence>
<feature type="compositionally biased region" description="Low complexity" evidence="10">
    <location>
        <begin position="173"/>
        <end position="194"/>
    </location>
</feature>
<dbReference type="SUPFAM" id="SSF48403">
    <property type="entry name" value="Ankyrin repeat"/>
    <property type="match status" value="2"/>
</dbReference>
<dbReference type="PROSITE" id="PS50297">
    <property type="entry name" value="ANK_REP_REGION"/>
    <property type="match status" value="3"/>
</dbReference>
<keyword evidence="3 9" id="KW-0802">TPR repeat</keyword>
<evidence type="ECO:0000256" key="6">
    <source>
        <dbReference type="ARBA" id="ARBA00034110"/>
    </source>
</evidence>
<dbReference type="PROSITE" id="PS50005">
    <property type="entry name" value="TPR"/>
    <property type="match status" value="1"/>
</dbReference>
<feature type="repeat" description="ANK" evidence="8">
    <location>
        <begin position="787"/>
        <end position="819"/>
    </location>
</feature>
<comment type="subcellular location">
    <subcellularLocation>
        <location evidence="6">Postsynapse</location>
    </subcellularLocation>
</comment>
<feature type="repeat" description="ANK" evidence="8">
    <location>
        <begin position="961"/>
        <end position="993"/>
    </location>
</feature>
<dbReference type="InterPro" id="IPR019734">
    <property type="entry name" value="TPR_rpt"/>
</dbReference>
<dbReference type="InterPro" id="IPR056884">
    <property type="entry name" value="NPHP3-like_N"/>
</dbReference>